<feature type="domain" description="HTH tetR-type" evidence="3">
    <location>
        <begin position="5"/>
        <end position="65"/>
    </location>
</feature>
<dbReference type="PANTHER" id="PTHR43479:SF7">
    <property type="entry name" value="TETR-FAMILY TRANSCRIPTIONAL REGULATOR"/>
    <property type="match status" value="1"/>
</dbReference>
<dbReference type="Proteomes" id="UP000002145">
    <property type="component" value="Chromosome"/>
</dbReference>
<dbReference type="EMBL" id="CP000568">
    <property type="protein sequence ID" value="ABN53866.1"/>
    <property type="molecule type" value="Genomic_DNA"/>
</dbReference>
<evidence type="ECO:0000256" key="1">
    <source>
        <dbReference type="ARBA" id="ARBA00023125"/>
    </source>
</evidence>
<dbReference type="PANTHER" id="PTHR43479">
    <property type="entry name" value="ACREF/ENVCD OPERON REPRESSOR-RELATED"/>
    <property type="match status" value="1"/>
</dbReference>
<dbReference type="AlphaFoldDB" id="A3DIT7"/>
<dbReference type="KEGG" id="cth:Cthe_2667"/>
<proteinExistence type="predicted"/>
<name>A3DIT7_ACET2</name>
<dbReference type="Pfam" id="PF14278">
    <property type="entry name" value="TetR_C_8"/>
    <property type="match status" value="1"/>
</dbReference>
<evidence type="ECO:0000259" key="3">
    <source>
        <dbReference type="PROSITE" id="PS50977"/>
    </source>
</evidence>
<evidence type="ECO:0000256" key="2">
    <source>
        <dbReference type="PROSITE-ProRule" id="PRU00335"/>
    </source>
</evidence>
<dbReference type="STRING" id="203119.Cthe_2667"/>
<organism evidence="4 5">
    <name type="scientific">Acetivibrio thermocellus (strain ATCC 27405 / DSM 1237 / JCM 9322 / NBRC 103400 / NCIMB 10682 / NRRL B-4536 / VPI 7372)</name>
    <name type="common">Clostridium thermocellum</name>
    <dbReference type="NCBI Taxonomy" id="203119"/>
    <lineage>
        <taxon>Bacteria</taxon>
        <taxon>Bacillati</taxon>
        <taxon>Bacillota</taxon>
        <taxon>Clostridia</taxon>
        <taxon>Eubacteriales</taxon>
        <taxon>Oscillospiraceae</taxon>
        <taxon>Acetivibrio</taxon>
    </lineage>
</organism>
<dbReference type="InterPro" id="IPR039532">
    <property type="entry name" value="TetR_C_Firmicutes"/>
</dbReference>
<feature type="DNA-binding region" description="H-T-H motif" evidence="2">
    <location>
        <begin position="28"/>
        <end position="47"/>
    </location>
</feature>
<dbReference type="HOGENOM" id="CLU_087539_2_1_9"/>
<sequence length="185" mass="21604">MAKPELTKQLIAQTLKKLMLNTPLDKISVQEIVDACGLNRKTFYYHFRDKQDLVCWIFDTEFASLTDANHNNSVLDELVEHLYKNRDFYVAALTSNVQNNLSEHFFRIIYESVREKAQEVLGENKIAPAEFDMIVNYFANAIVGTITQWARDGMKSPPYEYSTSFYPLTEECLRFIVEKRAEKRK</sequence>
<dbReference type="InterPro" id="IPR001647">
    <property type="entry name" value="HTH_TetR"/>
</dbReference>
<dbReference type="InterPro" id="IPR050624">
    <property type="entry name" value="HTH-type_Tx_Regulator"/>
</dbReference>
<gene>
    <name evidence="4" type="ordered locus">Cthe_2667</name>
</gene>
<protein>
    <submittedName>
        <fullName evidence="4">Regulatory protein TetR</fullName>
    </submittedName>
</protein>
<keyword evidence="1 2" id="KW-0238">DNA-binding</keyword>
<accession>A3DIT7</accession>
<reference evidence="5" key="1">
    <citation type="submission" date="2007-02" db="EMBL/GenBank/DDBJ databases">
        <title>Complete sequence of Clostridium thermocellum ATCC 27405.</title>
        <authorList>
            <consortium name="US DOE Joint Genome Institute"/>
            <person name="Copeland A."/>
            <person name="Lucas S."/>
            <person name="Lapidus A."/>
            <person name="Barry K."/>
            <person name="Detter J.C."/>
            <person name="Glavina del Rio T."/>
            <person name="Hammon N."/>
            <person name="Israni S."/>
            <person name="Dalin E."/>
            <person name="Tice H."/>
            <person name="Pitluck S."/>
            <person name="Chertkov O."/>
            <person name="Brettin T."/>
            <person name="Bruce D."/>
            <person name="Han C."/>
            <person name="Tapia R."/>
            <person name="Gilna P."/>
            <person name="Schmutz J."/>
            <person name="Larimer F."/>
            <person name="Land M."/>
            <person name="Hauser L."/>
            <person name="Kyrpides N."/>
            <person name="Mikhailova N."/>
            <person name="Wu J.H.D."/>
            <person name="Newcomb M."/>
            <person name="Richardson P."/>
        </authorList>
    </citation>
    <scope>NUCLEOTIDE SEQUENCE [LARGE SCALE GENOMIC DNA]</scope>
    <source>
        <strain evidence="5">ATCC 27405 / DSM 1237 / JCM 9322 / NBRC 103400 / NCIMB 10682 / NRRL B-4536 / VPI 7372</strain>
    </source>
</reference>
<dbReference type="InterPro" id="IPR009057">
    <property type="entry name" value="Homeodomain-like_sf"/>
</dbReference>
<reference evidence="4 5" key="2">
    <citation type="journal article" date="2013" name="Biotechnol. Biofuels">
        <title>Global transcriptome analysis of Clostridium thermocellum ATCC 27405 during growth on dilute acid pretreated Populus and switchgrass.</title>
        <authorList>
            <person name="Wilson C.M."/>
            <person name="Rodriguez M.Jr."/>
            <person name="Johnson C.M."/>
            <person name="Martin S.L."/>
            <person name="Chu T.M."/>
            <person name="Wolfinger R.D."/>
            <person name="Hauser L.J."/>
            <person name="Land M.L."/>
            <person name="Klingeman D.M."/>
            <person name="Syed M.H."/>
            <person name="Ragauskas A.J."/>
            <person name="Tschaplinski T.J."/>
            <person name="Mielenz J.R."/>
            <person name="Brown S.D."/>
        </authorList>
    </citation>
    <scope>NUCLEOTIDE SEQUENCE [LARGE SCALE GENOMIC DNA]</scope>
    <source>
        <strain evidence="5">ATCC 27405 / DSM 1237 / JCM 9322 / NBRC 103400 / NCIMB 10682 / NRRL B-4536 / VPI 7372</strain>
    </source>
</reference>
<dbReference type="PROSITE" id="PS50977">
    <property type="entry name" value="HTH_TETR_2"/>
    <property type="match status" value="1"/>
</dbReference>
<dbReference type="SUPFAM" id="SSF46689">
    <property type="entry name" value="Homeodomain-like"/>
    <property type="match status" value="1"/>
</dbReference>
<dbReference type="GO" id="GO:0003677">
    <property type="term" value="F:DNA binding"/>
    <property type="evidence" value="ECO:0007669"/>
    <property type="project" value="UniProtKB-UniRule"/>
</dbReference>
<dbReference type="Gene3D" id="1.10.357.10">
    <property type="entry name" value="Tetracycline Repressor, domain 2"/>
    <property type="match status" value="1"/>
</dbReference>
<dbReference type="eggNOG" id="COG1309">
    <property type="taxonomic scope" value="Bacteria"/>
</dbReference>
<evidence type="ECO:0000313" key="4">
    <source>
        <dbReference type="EMBL" id="ABN53866.1"/>
    </source>
</evidence>
<keyword evidence="5" id="KW-1185">Reference proteome</keyword>
<evidence type="ECO:0000313" key="5">
    <source>
        <dbReference type="Proteomes" id="UP000002145"/>
    </source>
</evidence>
<dbReference type="Pfam" id="PF00440">
    <property type="entry name" value="TetR_N"/>
    <property type="match status" value="1"/>
</dbReference>